<dbReference type="Gene3D" id="6.10.140.1610">
    <property type="match status" value="1"/>
</dbReference>
<feature type="region of interest" description="Disordered" evidence="6">
    <location>
        <begin position="87"/>
        <end position="143"/>
    </location>
</feature>
<dbReference type="OrthoDB" id="5951908at2759"/>
<sequence length="182" mass="20385">MLQLLTETPRQKNSLFTAMDRFLCAVNTMDQTVMVPSVLRDVPLDEDSEMSSAMSLKSSDMDEEGDMYSYYQLLKSIRGNIEWGVPQAAKKTREEEDEEEENRRMGCGKITRVNSSTSLASTSYSSSSSSSSEAEDEEDEDLQKQLQFHLTGLHGVLSKLTVQANSLTNRYKQEVGMGGWGQ</sequence>
<evidence type="ECO:0000256" key="3">
    <source>
        <dbReference type="ARBA" id="ARBA00009488"/>
    </source>
</evidence>
<dbReference type="GO" id="GO:0005634">
    <property type="term" value="C:nucleus"/>
    <property type="evidence" value="ECO:0007669"/>
    <property type="project" value="UniProtKB-SubCell"/>
</dbReference>
<dbReference type="EMBL" id="JANIIK010000113">
    <property type="protein sequence ID" value="KAJ3592305.1"/>
    <property type="molecule type" value="Genomic_DNA"/>
</dbReference>
<gene>
    <name evidence="7" type="ORF">NHX12_007433</name>
</gene>
<evidence type="ECO:0000256" key="4">
    <source>
        <dbReference type="ARBA" id="ARBA00022490"/>
    </source>
</evidence>
<organism evidence="7 8">
    <name type="scientific">Muraenolepis orangiensis</name>
    <name type="common">Patagonian moray cod</name>
    <dbReference type="NCBI Taxonomy" id="630683"/>
    <lineage>
        <taxon>Eukaryota</taxon>
        <taxon>Metazoa</taxon>
        <taxon>Chordata</taxon>
        <taxon>Craniata</taxon>
        <taxon>Vertebrata</taxon>
        <taxon>Euteleostomi</taxon>
        <taxon>Actinopterygii</taxon>
        <taxon>Neopterygii</taxon>
        <taxon>Teleostei</taxon>
        <taxon>Neoteleostei</taxon>
        <taxon>Acanthomorphata</taxon>
        <taxon>Zeiogadaria</taxon>
        <taxon>Gadariae</taxon>
        <taxon>Gadiformes</taxon>
        <taxon>Muraenolepidoidei</taxon>
        <taxon>Muraenolepididae</taxon>
        <taxon>Muraenolepis</taxon>
    </lineage>
</organism>
<dbReference type="Proteomes" id="UP001148018">
    <property type="component" value="Unassembled WGS sequence"/>
</dbReference>
<evidence type="ECO:0000256" key="6">
    <source>
        <dbReference type="SAM" id="MobiDB-lite"/>
    </source>
</evidence>
<dbReference type="Pfam" id="PF07084">
    <property type="entry name" value="Spot_14"/>
    <property type="match status" value="1"/>
</dbReference>
<dbReference type="PANTHER" id="PTHR14315">
    <property type="entry name" value="SPOT14 FAMILY MEMBER"/>
    <property type="match status" value="1"/>
</dbReference>
<keyword evidence="4" id="KW-0963">Cytoplasm</keyword>
<comment type="subcellular location">
    <subcellularLocation>
        <location evidence="2">Cytoplasm</location>
    </subcellularLocation>
    <subcellularLocation>
        <location evidence="1">Nucleus</location>
    </subcellularLocation>
</comment>
<name>A0A9Q0DP45_9TELE</name>
<evidence type="ECO:0008006" key="9">
    <source>
        <dbReference type="Google" id="ProtNLM"/>
    </source>
</evidence>
<feature type="compositionally biased region" description="Low complexity" evidence="6">
    <location>
        <begin position="115"/>
        <end position="132"/>
    </location>
</feature>
<dbReference type="AlphaFoldDB" id="A0A9Q0DP45"/>
<evidence type="ECO:0000256" key="2">
    <source>
        <dbReference type="ARBA" id="ARBA00004496"/>
    </source>
</evidence>
<evidence type="ECO:0000256" key="5">
    <source>
        <dbReference type="ARBA" id="ARBA00023242"/>
    </source>
</evidence>
<dbReference type="InterPro" id="IPR053719">
    <property type="entry name" value="Lipogen_MT_Stabilize_sf"/>
</dbReference>
<dbReference type="GO" id="GO:0005829">
    <property type="term" value="C:cytosol"/>
    <property type="evidence" value="ECO:0007669"/>
    <property type="project" value="TreeGrafter"/>
</dbReference>
<keyword evidence="5" id="KW-0539">Nucleus</keyword>
<evidence type="ECO:0000313" key="7">
    <source>
        <dbReference type="EMBL" id="KAJ3592305.1"/>
    </source>
</evidence>
<dbReference type="GO" id="GO:0046890">
    <property type="term" value="P:regulation of lipid biosynthetic process"/>
    <property type="evidence" value="ECO:0007669"/>
    <property type="project" value="TreeGrafter"/>
</dbReference>
<dbReference type="PANTHER" id="PTHR14315:SF19">
    <property type="entry name" value="MID1-INTERACTING PROTEIN 1-B-RELATED"/>
    <property type="match status" value="1"/>
</dbReference>
<dbReference type="InterPro" id="IPR009786">
    <property type="entry name" value="Spot_14"/>
</dbReference>
<proteinExistence type="inferred from homology"/>
<keyword evidence="8" id="KW-1185">Reference proteome</keyword>
<comment type="caution">
    <text evidence="7">The sequence shown here is derived from an EMBL/GenBank/DDBJ whole genome shotgun (WGS) entry which is preliminary data.</text>
</comment>
<evidence type="ECO:0000313" key="8">
    <source>
        <dbReference type="Proteomes" id="UP001148018"/>
    </source>
</evidence>
<accession>A0A9Q0DP45</accession>
<comment type="similarity">
    <text evidence="3">Belongs to the SPOT14 family.</text>
</comment>
<evidence type="ECO:0000256" key="1">
    <source>
        <dbReference type="ARBA" id="ARBA00004123"/>
    </source>
</evidence>
<protein>
    <recommendedName>
        <fullName evidence="9">MID1 interacting G12-like protein</fullName>
    </recommendedName>
</protein>
<reference evidence="7" key="1">
    <citation type="submission" date="2022-07" db="EMBL/GenBank/DDBJ databases">
        <title>Chromosome-level genome of Muraenolepis orangiensis.</title>
        <authorList>
            <person name="Kim J."/>
        </authorList>
    </citation>
    <scope>NUCLEOTIDE SEQUENCE</scope>
    <source>
        <strain evidence="7">KU_S4_2022</strain>
        <tissue evidence="7">Muscle</tissue>
    </source>
</reference>